<evidence type="ECO:0000313" key="12">
    <source>
        <dbReference type="Proteomes" id="UP001431783"/>
    </source>
</evidence>
<evidence type="ECO:0000256" key="7">
    <source>
        <dbReference type="ARBA" id="ARBA00083669"/>
    </source>
</evidence>
<dbReference type="InterPro" id="IPR039894">
    <property type="entry name" value="Pus10-like"/>
</dbReference>
<dbReference type="Gene3D" id="3.30.70.2510">
    <property type="match status" value="1"/>
</dbReference>
<keyword evidence="3" id="KW-0819">tRNA processing</keyword>
<dbReference type="GO" id="GO:0031119">
    <property type="term" value="P:tRNA pseudouridine synthesis"/>
    <property type="evidence" value="ECO:0007669"/>
    <property type="project" value="TreeGrafter"/>
</dbReference>
<dbReference type="Pfam" id="PF21237">
    <property type="entry name" value="Pus10_N_euk"/>
    <property type="match status" value="1"/>
</dbReference>
<feature type="region of interest" description="Disordered" evidence="8">
    <location>
        <begin position="528"/>
        <end position="550"/>
    </location>
</feature>
<comment type="caution">
    <text evidence="11">The sequence shown here is derived from an EMBL/GenBank/DDBJ whole genome shotgun (WGS) entry which is preliminary data.</text>
</comment>
<feature type="compositionally biased region" description="Polar residues" evidence="8">
    <location>
        <begin position="528"/>
        <end position="541"/>
    </location>
</feature>
<dbReference type="EMBL" id="JARQZJ010000063">
    <property type="protein sequence ID" value="KAK9880078.1"/>
    <property type="molecule type" value="Genomic_DNA"/>
</dbReference>
<evidence type="ECO:0000256" key="5">
    <source>
        <dbReference type="ARBA" id="ARBA00075270"/>
    </source>
</evidence>
<keyword evidence="12" id="KW-1185">Reference proteome</keyword>
<evidence type="ECO:0000256" key="3">
    <source>
        <dbReference type="ARBA" id="ARBA00022694"/>
    </source>
</evidence>
<evidence type="ECO:0000256" key="1">
    <source>
        <dbReference type="ARBA" id="ARBA00009652"/>
    </source>
</evidence>
<organism evidence="11 12">
    <name type="scientific">Henosepilachna vigintioctopunctata</name>
    <dbReference type="NCBI Taxonomy" id="420089"/>
    <lineage>
        <taxon>Eukaryota</taxon>
        <taxon>Metazoa</taxon>
        <taxon>Ecdysozoa</taxon>
        <taxon>Arthropoda</taxon>
        <taxon>Hexapoda</taxon>
        <taxon>Insecta</taxon>
        <taxon>Pterygota</taxon>
        <taxon>Neoptera</taxon>
        <taxon>Endopterygota</taxon>
        <taxon>Coleoptera</taxon>
        <taxon>Polyphaga</taxon>
        <taxon>Cucujiformia</taxon>
        <taxon>Coccinelloidea</taxon>
        <taxon>Coccinellidae</taxon>
        <taxon>Epilachninae</taxon>
        <taxon>Epilachnini</taxon>
        <taxon>Henosepilachna</taxon>
    </lineage>
</organism>
<dbReference type="Proteomes" id="UP001431783">
    <property type="component" value="Unassembled WGS sequence"/>
</dbReference>
<dbReference type="GO" id="GO:0160148">
    <property type="term" value="F:tRNA pseudouridine(55) synthase activity"/>
    <property type="evidence" value="ECO:0007669"/>
    <property type="project" value="UniProtKB-EC"/>
</dbReference>
<comment type="similarity">
    <text evidence="1">Belongs to the pseudouridine synthase Pus10 family.</text>
</comment>
<dbReference type="InterPro" id="IPR020103">
    <property type="entry name" value="PsdUridine_synth_cat_dom_sf"/>
</dbReference>
<dbReference type="AlphaFoldDB" id="A0AAW1UFY4"/>
<keyword evidence="4" id="KW-0413">Isomerase</keyword>
<proteinExistence type="inferred from homology"/>
<dbReference type="FunFam" id="3.30.70.3190:FF:000001">
    <property type="entry name" value="tRNA pseudouridine synthase Pus10"/>
    <property type="match status" value="1"/>
</dbReference>
<reference evidence="11 12" key="1">
    <citation type="submission" date="2023-03" db="EMBL/GenBank/DDBJ databases">
        <title>Genome insight into feeding habits of ladybird beetles.</title>
        <authorList>
            <person name="Li H.-S."/>
            <person name="Huang Y.-H."/>
            <person name="Pang H."/>
        </authorList>
    </citation>
    <scope>NUCLEOTIDE SEQUENCE [LARGE SCALE GENOMIC DNA]</scope>
    <source>
        <strain evidence="11">SYSU_2023b</strain>
        <tissue evidence="11">Whole body</tissue>
    </source>
</reference>
<evidence type="ECO:0000256" key="8">
    <source>
        <dbReference type="SAM" id="MobiDB-lite"/>
    </source>
</evidence>
<feature type="domain" description="Pus10-like C-terminal" evidence="10">
    <location>
        <begin position="240"/>
        <end position="492"/>
    </location>
</feature>
<evidence type="ECO:0000259" key="9">
    <source>
        <dbReference type="Pfam" id="PF21237"/>
    </source>
</evidence>
<evidence type="ECO:0000256" key="2">
    <source>
        <dbReference type="ARBA" id="ARBA00012787"/>
    </source>
</evidence>
<dbReference type="PANTHER" id="PTHR21568">
    <property type="entry name" value="TRNA PSEUDOURIDINE SYNTHASE PUS10"/>
    <property type="match status" value="1"/>
</dbReference>
<dbReference type="FunFam" id="3.30.70.2510:FF:000001">
    <property type="entry name" value="tRNA pseudouridine synthase Pus10"/>
    <property type="match status" value="1"/>
</dbReference>
<dbReference type="SUPFAM" id="SSF55120">
    <property type="entry name" value="Pseudouridine synthase"/>
    <property type="match status" value="1"/>
</dbReference>
<protein>
    <recommendedName>
        <fullName evidence="2">tRNA pseudouridine(55) synthase</fullName>
        <ecNumber evidence="2">5.4.99.25</ecNumber>
    </recommendedName>
    <alternativeName>
        <fullName evidence="7">tRNA pseudouridine 55 synthase</fullName>
    </alternativeName>
    <alternativeName>
        <fullName evidence="5">tRNA pseudouridylate synthase</fullName>
    </alternativeName>
    <alternativeName>
        <fullName evidence="6">tRNA-uridine isomerase</fullName>
    </alternativeName>
</protein>
<gene>
    <name evidence="11" type="ORF">WA026_008589</name>
</gene>
<dbReference type="InterPro" id="IPR048742">
    <property type="entry name" value="Pus10_N_euk"/>
</dbReference>
<sequence>MNFEEVYTSLTSIGCCSRCCLRFIGDQSSNFEDPSHSLEELLSVIPEEETKNKKLRQNTCSVCLGLLEDSFPDELLLHSSWKRLQDYETDTYRINLNTPACIAIRDKALNLYLKQKFPEFCKLKNIDEVPEIHHVFKLSFKRKFDEHCGKKYNVHSGVQLWITLNHDDNDKEVEVMRNLDIIDHRRQHFFKNKVYGKNIVNDILSKVDDKRFSRFVKLPPEIPSTPLYIESVTFETLPIYFGGRYCKYSRILSQSPWKFGAIENSKNDEMNEELEGENGRNITSSVVEIIVDGLHQVFGFDKEKIKFSASGREDSDVRCLGSGRPFFVRIESVKKTFPEELFRKLEEVINVSPDVSVFDMQLTDKNSVKEVKCGEEFKKKTYVALCLVTEPKPVEEIVDRINKINGSIVTEQKTPVRVAHRRALMARKRLIHYIRAAVIPGHDRIFQLTLLTQAGTYVKEFIHGDFGRTYPSLSDLVSVELDILRLDVIDIDLDWPTHINSSPHPLVLSIKNEKIVEENEKQVESELTHSCSDIHNLSPSMNEGIEDEPL</sequence>
<evidence type="ECO:0000259" key="10">
    <source>
        <dbReference type="Pfam" id="PF21238"/>
    </source>
</evidence>
<dbReference type="InterPro" id="IPR048741">
    <property type="entry name" value="Pus10-like_C"/>
</dbReference>
<dbReference type="Pfam" id="PF21238">
    <property type="entry name" value="Pus10_C"/>
    <property type="match status" value="1"/>
</dbReference>
<dbReference type="PANTHER" id="PTHR21568:SF0">
    <property type="entry name" value="TRNA PSEUDOURIDINE SYNTHASE PUS10"/>
    <property type="match status" value="1"/>
</dbReference>
<dbReference type="EC" id="5.4.99.25" evidence="2"/>
<dbReference type="GO" id="GO:0003723">
    <property type="term" value="F:RNA binding"/>
    <property type="evidence" value="ECO:0007669"/>
    <property type="project" value="InterPro"/>
</dbReference>
<name>A0AAW1UFY4_9CUCU</name>
<evidence type="ECO:0000256" key="4">
    <source>
        <dbReference type="ARBA" id="ARBA00023235"/>
    </source>
</evidence>
<evidence type="ECO:0000256" key="6">
    <source>
        <dbReference type="ARBA" id="ARBA00079393"/>
    </source>
</evidence>
<dbReference type="Gene3D" id="3.30.70.3190">
    <property type="match status" value="1"/>
</dbReference>
<accession>A0AAW1UFY4</accession>
<evidence type="ECO:0000313" key="11">
    <source>
        <dbReference type="EMBL" id="KAK9880078.1"/>
    </source>
</evidence>
<feature type="domain" description="Pus10 N-terminal eukaryotes" evidence="9">
    <location>
        <begin position="60"/>
        <end position="230"/>
    </location>
</feature>